<dbReference type="CDD" id="cd10150">
    <property type="entry name" value="CobN_like"/>
    <property type="match status" value="1"/>
</dbReference>
<reference evidence="2 3" key="1">
    <citation type="submission" date="2015-04" db="EMBL/GenBank/DDBJ databases">
        <title>The complete genome sequence of the hyperthermophilic, obligate iron-reducing archaeon Geoglobus ahangari strain 234T.</title>
        <authorList>
            <person name="Manzella M.P."/>
            <person name="Holmes D.E."/>
            <person name="Rocheleau J.M."/>
            <person name="Chung A."/>
            <person name="Reguera G."/>
            <person name="Kashefi K."/>
        </authorList>
    </citation>
    <scope>NUCLEOTIDE SEQUENCE [LARGE SCALE GENOMIC DNA]</scope>
    <source>
        <strain evidence="2 3">234</strain>
    </source>
</reference>
<evidence type="ECO:0000313" key="3">
    <source>
        <dbReference type="Proteomes" id="UP000034723"/>
    </source>
</evidence>
<organism evidence="2 3">
    <name type="scientific">Geoglobus ahangari</name>
    <dbReference type="NCBI Taxonomy" id="113653"/>
    <lineage>
        <taxon>Archaea</taxon>
        <taxon>Methanobacteriati</taxon>
        <taxon>Methanobacteriota</taxon>
        <taxon>Archaeoglobi</taxon>
        <taxon>Archaeoglobales</taxon>
        <taxon>Archaeoglobaceae</taxon>
        <taxon>Geoglobus</taxon>
    </lineage>
</organism>
<dbReference type="AlphaFoldDB" id="A0A0F7IGJ5"/>
<dbReference type="FunCoup" id="A0A0F7IGJ5">
    <property type="interactions" value="96"/>
</dbReference>
<dbReference type="Proteomes" id="UP000034723">
    <property type="component" value="Chromosome"/>
</dbReference>
<evidence type="ECO:0000313" key="2">
    <source>
        <dbReference type="EMBL" id="AKG91737.1"/>
    </source>
</evidence>
<dbReference type="EMBL" id="CP011267">
    <property type="protein sequence ID" value="AKG91737.1"/>
    <property type="molecule type" value="Genomic_DNA"/>
</dbReference>
<dbReference type="GO" id="GO:0051116">
    <property type="term" value="F:cobaltochelatase activity"/>
    <property type="evidence" value="ECO:0007669"/>
    <property type="project" value="UniProtKB-EC"/>
</dbReference>
<evidence type="ECO:0000259" key="1">
    <source>
        <dbReference type="Pfam" id="PF02514"/>
    </source>
</evidence>
<dbReference type="GeneID" id="54850419"/>
<keyword evidence="3" id="KW-1185">Reference proteome</keyword>
<sequence length="1156" mass="132919">MARIGFITNVSADVLMLEKAREPLKNIGLFIYDLKSEVDELREFCANADIVVAKLMGGKDVFPVEEFHRFLVENGVHFCPFPTLYEERSELEEYSTVSREDREIISRYLAFEGVENYRNLLLFLANRFGGEDVRFEPPKPVPWQGIYHRGKVYGREYLSRLNPERPTVGVLFYRNWWVSGDIRHVDAFVEEVERYANVIPVFTERNPNDLGSWGVERSVKEFFARDGEVVIDVLVNMTMFSITSGPLGKNRESFLRWLDVPVLQAIVGLVEVEEWEKSKQGLSPVDVIISAAMPEFDSAIIHFPIACKKRVRVGETEITVIEPIPDRVAKLARVAARYAELRRKKNDEKRVAIVLHNYPPRNDRVASAFGLDSAESVARILRRMREEGYAIDWVPENGNELIDRILSEVTNDQRHMTLRHAERMRKEVELNIPEKAREEMLRHWGEEPGNAYVLDGSYLLPVVQNGNVLIGLQPARGFGENVDSAYHSPDLPPTYQYIAFYRYISEVFRADAIIHVGKHGTLEWLPGKGFGLSENCFPDICMDVPHFYIYIVNNPGEGTQAKRRSYSCIIDHLPPTFTTSDLYEDYLRLEKLIDEYYEATRYGRGEQYRKEILRLAKELRLSKGNEDVEEIHNALLELKTSMINLGLHVFGEGLSGDELVETIVSILRIRHGDSRSILEVAAERLGYDLSLDNERCVEVYGKTRSRIVEEVMDACREFVRSAINGEGGGELEDRILDLKEKLEISEEMDWLMKALSGRYVIPGMSGAITRNPRALPTGKNFYSCNPWEIPTPQAYETGKRLAEELLDRYVREEGKFPETVAMVIWASPTMRTHGEDVAQFLYLLGVRPKYDSIGRVSGLEVIPLEELGRPRIDVVVRISGMFRDSFYNLVELMDDAVRLVSSLDEPEDMNYVRKHSGDGEVLRVFGDMPGAHGAGVSHVLENGNWESIDDLARAYVKWGGYAYGRGKYGVEAEEEFKRVLRMVEVTVKNEDSQEWDIFEGDDFNNYHGGLIATIRSLGGNPKSYVGDSSDPDNLKVRSLEEEGKRIYRAKVMNPKWIEGMKRHGYKGGEYFSKYVDHIYQWDATSDIIEDWMYEGIAERYVFDEEMREFFRKNNPYALMNIAERLMEAAERGMWNASEETRERLRRIYLEMEAELE</sequence>
<gene>
    <name evidence="2" type="ORF">GAH_00936</name>
</gene>
<dbReference type="RefSeq" id="WP_048094970.1">
    <property type="nucleotide sequence ID" value="NZ_CP011267.1"/>
</dbReference>
<name>A0A0F7IGJ5_9EURY</name>
<dbReference type="PANTHER" id="PTHR44119:SF4">
    <property type="entry name" value="AEROBIC COBALTOCHELATASE SUBUNIT COBN"/>
    <property type="match status" value="1"/>
</dbReference>
<protein>
    <submittedName>
        <fullName evidence="2">Cobaltochelatase CobN subunit</fullName>
        <ecNumber evidence="2">6.6.1.2</ecNumber>
    </submittedName>
</protein>
<dbReference type="Pfam" id="PF02514">
    <property type="entry name" value="CobN-Mg_chel"/>
    <property type="match status" value="1"/>
</dbReference>
<dbReference type="KEGG" id="gah:GAH_00936"/>
<accession>A0A0F7IGJ5</accession>
<dbReference type="NCBIfam" id="TIGR02257">
    <property type="entry name" value="cobalto_cobN"/>
    <property type="match status" value="1"/>
</dbReference>
<dbReference type="InterPro" id="IPR003672">
    <property type="entry name" value="CobN/Mg_chltase"/>
</dbReference>
<dbReference type="InterPro" id="IPR011953">
    <property type="entry name" value="Cobalto_CobN"/>
</dbReference>
<proteinExistence type="predicted"/>
<feature type="domain" description="CobN/magnesium chelatase" evidence="1">
    <location>
        <begin position="107"/>
        <end position="1140"/>
    </location>
</feature>
<dbReference type="GO" id="GO:0009236">
    <property type="term" value="P:cobalamin biosynthetic process"/>
    <property type="evidence" value="ECO:0007669"/>
    <property type="project" value="InterPro"/>
</dbReference>
<dbReference type="PANTHER" id="PTHR44119">
    <property type="entry name" value="MAGNESIUM-CHELATASE SUBUNIT CHLH, CHLOROPLASTIC"/>
    <property type="match status" value="1"/>
</dbReference>
<dbReference type="EC" id="6.6.1.2" evidence="2"/>
<dbReference type="STRING" id="113653.GAH_00936"/>
<dbReference type="OrthoDB" id="192131at2157"/>
<dbReference type="InParanoid" id="A0A0F7IGJ5"/>
<keyword evidence="2" id="KW-0436">Ligase</keyword>
<dbReference type="HOGENOM" id="CLU_002017_1_0_2"/>
<dbReference type="PATRIC" id="fig|113653.22.peg.938"/>